<accession>F7NJH6</accession>
<proteinExistence type="predicted"/>
<evidence type="ECO:0000259" key="1">
    <source>
        <dbReference type="Pfam" id="PF07007"/>
    </source>
</evidence>
<dbReference type="Proteomes" id="UP000003240">
    <property type="component" value="Unassembled WGS sequence"/>
</dbReference>
<dbReference type="Pfam" id="PF07007">
    <property type="entry name" value="LprI"/>
    <property type="match status" value="1"/>
</dbReference>
<name>F7NJH6_9FIRM</name>
<dbReference type="EMBL" id="AFGF01000087">
    <property type="protein sequence ID" value="EGO63806.1"/>
    <property type="molecule type" value="Genomic_DNA"/>
</dbReference>
<dbReference type="OrthoDB" id="2641611at2"/>
<organism evidence="2 3">
    <name type="scientific">Acetonema longum DSM 6540</name>
    <dbReference type="NCBI Taxonomy" id="1009370"/>
    <lineage>
        <taxon>Bacteria</taxon>
        <taxon>Bacillati</taxon>
        <taxon>Bacillota</taxon>
        <taxon>Negativicutes</taxon>
        <taxon>Acetonemataceae</taxon>
        <taxon>Acetonema</taxon>
    </lineage>
</organism>
<evidence type="ECO:0000313" key="2">
    <source>
        <dbReference type="EMBL" id="EGO63806.1"/>
    </source>
</evidence>
<evidence type="ECO:0000313" key="3">
    <source>
        <dbReference type="Proteomes" id="UP000003240"/>
    </source>
</evidence>
<dbReference type="Gene3D" id="1.20.1270.180">
    <property type="match status" value="1"/>
</dbReference>
<dbReference type="AlphaFoldDB" id="F7NJH6"/>
<dbReference type="RefSeq" id="WP_004573374.1">
    <property type="nucleotide sequence ID" value="NZ_AFGF01000087.1"/>
</dbReference>
<dbReference type="InterPro" id="IPR009739">
    <property type="entry name" value="LprI-like_N"/>
</dbReference>
<protein>
    <recommendedName>
        <fullName evidence="1">Lysozyme inhibitor LprI-like N-terminal domain-containing protein</fullName>
    </recommendedName>
</protein>
<feature type="domain" description="Lysozyme inhibitor LprI-like N-terminal" evidence="1">
    <location>
        <begin position="51"/>
        <end position="141"/>
    </location>
</feature>
<reference evidence="2 3" key="1">
    <citation type="journal article" date="2011" name="EMBO J.">
        <title>Structural diversity of bacterial flagellar motors.</title>
        <authorList>
            <person name="Chen S."/>
            <person name="Beeby M."/>
            <person name="Murphy G.E."/>
            <person name="Leadbetter J.R."/>
            <person name="Hendrixson D.R."/>
            <person name="Briegel A."/>
            <person name="Li Z."/>
            <person name="Shi J."/>
            <person name="Tocheva E.I."/>
            <person name="Muller A."/>
            <person name="Dobro M.J."/>
            <person name="Jensen G.J."/>
        </authorList>
    </citation>
    <scope>NUCLEOTIDE SEQUENCE [LARGE SCALE GENOMIC DNA]</scope>
    <source>
        <strain evidence="2 3">DSM 6540</strain>
    </source>
</reference>
<sequence>MVKNQLAVILLVLGLTVLIFNKDVWAAKTPPIKEYNENFEIDYSDPGLRGSQSEMNEAAYREFKRADDKLNEIYGQIFVKYKNNKLFLDKLTNAEIAWIKYRDAYLESIYSEKDKHIHYGSVFPIYNIEAAKLTWDRVKQLNQWLIDYPEGMVGLGSRGKIDANTAKSSEITEKTLAIEAYKKVLQNKAAFSSAFYQSPEKKEKSCYLHEFLEAGANSGYKLTHFTMLDMDGNKIPEVVL</sequence>
<gene>
    <name evidence="2" type="ORF">ALO_11159</name>
</gene>
<dbReference type="eggNOG" id="COG3755">
    <property type="taxonomic scope" value="Bacteria"/>
</dbReference>
<comment type="caution">
    <text evidence="2">The sequence shown here is derived from an EMBL/GenBank/DDBJ whole genome shotgun (WGS) entry which is preliminary data.</text>
</comment>
<dbReference type="STRING" id="1009370.ALO_11159"/>
<keyword evidence="3" id="KW-1185">Reference proteome</keyword>